<protein>
    <submittedName>
        <fullName evidence="9">N-formyl-4-amino-5-aminomethyl-2-methylpyrimidine deformylase</fullName>
        <ecNumber evidence="9">3.5.1.-</ecNumber>
    </submittedName>
</protein>
<evidence type="ECO:0000256" key="6">
    <source>
        <dbReference type="ARBA" id="ARBA00022833"/>
    </source>
</evidence>
<accession>A0A518H6W6</accession>
<keyword evidence="7" id="KW-0170">Cobalt</keyword>
<comment type="cofactor">
    <cofactor evidence="1">
        <name>Co(2+)</name>
        <dbReference type="ChEBI" id="CHEBI:48828"/>
    </cofactor>
</comment>
<dbReference type="InterPro" id="IPR050072">
    <property type="entry name" value="Peptidase_M20A"/>
</dbReference>
<feature type="domain" description="Peptidase M20 dimerisation" evidence="8">
    <location>
        <begin position="205"/>
        <end position="315"/>
    </location>
</feature>
<dbReference type="Pfam" id="PF07687">
    <property type="entry name" value="M20_dimer"/>
    <property type="match status" value="1"/>
</dbReference>
<keyword evidence="10" id="KW-1185">Reference proteome</keyword>
<evidence type="ECO:0000313" key="9">
    <source>
        <dbReference type="EMBL" id="QDV36585.1"/>
    </source>
</evidence>
<comment type="cofactor">
    <cofactor evidence="2">
        <name>Zn(2+)</name>
        <dbReference type="ChEBI" id="CHEBI:29105"/>
    </cofactor>
</comment>
<dbReference type="InterPro" id="IPR010182">
    <property type="entry name" value="ArgE/DapE"/>
</dbReference>
<comment type="similarity">
    <text evidence="3">Belongs to the peptidase M20A family.</text>
</comment>
<evidence type="ECO:0000256" key="7">
    <source>
        <dbReference type="ARBA" id="ARBA00023285"/>
    </source>
</evidence>
<organism evidence="9 10">
    <name type="scientific">Tautonia plasticadhaerens</name>
    <dbReference type="NCBI Taxonomy" id="2527974"/>
    <lineage>
        <taxon>Bacteria</taxon>
        <taxon>Pseudomonadati</taxon>
        <taxon>Planctomycetota</taxon>
        <taxon>Planctomycetia</taxon>
        <taxon>Isosphaerales</taxon>
        <taxon>Isosphaeraceae</taxon>
        <taxon>Tautonia</taxon>
    </lineage>
</organism>
<keyword evidence="4" id="KW-0479">Metal-binding</keyword>
<proteinExistence type="inferred from homology"/>
<dbReference type="PANTHER" id="PTHR43808">
    <property type="entry name" value="ACETYLORNITHINE DEACETYLASE"/>
    <property type="match status" value="1"/>
</dbReference>
<dbReference type="Gene3D" id="3.30.70.360">
    <property type="match status" value="1"/>
</dbReference>
<evidence type="ECO:0000256" key="4">
    <source>
        <dbReference type="ARBA" id="ARBA00022723"/>
    </source>
</evidence>
<dbReference type="Pfam" id="PF01546">
    <property type="entry name" value="Peptidase_M20"/>
    <property type="match status" value="1"/>
</dbReference>
<dbReference type="RefSeq" id="WP_197446281.1">
    <property type="nucleotide sequence ID" value="NZ_CP036426.1"/>
</dbReference>
<gene>
    <name evidence="9" type="ORF">ElP_45130</name>
</gene>
<dbReference type="InterPro" id="IPR011650">
    <property type="entry name" value="Peptidase_M20_dimer"/>
</dbReference>
<dbReference type="GO" id="GO:0046872">
    <property type="term" value="F:metal ion binding"/>
    <property type="evidence" value="ECO:0007669"/>
    <property type="project" value="UniProtKB-KW"/>
</dbReference>
<dbReference type="GO" id="GO:0016787">
    <property type="term" value="F:hydrolase activity"/>
    <property type="evidence" value="ECO:0007669"/>
    <property type="project" value="UniProtKB-KW"/>
</dbReference>
<dbReference type="KEGG" id="tpla:ElP_45130"/>
<evidence type="ECO:0000313" key="10">
    <source>
        <dbReference type="Proteomes" id="UP000317835"/>
    </source>
</evidence>
<dbReference type="Proteomes" id="UP000317835">
    <property type="component" value="Chromosome"/>
</dbReference>
<keyword evidence="6" id="KW-0862">Zinc</keyword>
<dbReference type="AlphaFoldDB" id="A0A518H6W6"/>
<evidence type="ECO:0000256" key="3">
    <source>
        <dbReference type="ARBA" id="ARBA00006247"/>
    </source>
</evidence>
<dbReference type="PANTHER" id="PTHR43808:SF25">
    <property type="entry name" value="PEPTIDASE M20 DIMERISATION DOMAIN-CONTAINING PROTEIN"/>
    <property type="match status" value="1"/>
</dbReference>
<reference evidence="9 10" key="1">
    <citation type="submission" date="2019-02" db="EMBL/GenBank/DDBJ databases">
        <title>Deep-cultivation of Planctomycetes and their phenomic and genomic characterization uncovers novel biology.</title>
        <authorList>
            <person name="Wiegand S."/>
            <person name="Jogler M."/>
            <person name="Boedeker C."/>
            <person name="Pinto D."/>
            <person name="Vollmers J."/>
            <person name="Rivas-Marin E."/>
            <person name="Kohn T."/>
            <person name="Peeters S.H."/>
            <person name="Heuer A."/>
            <person name="Rast P."/>
            <person name="Oberbeckmann S."/>
            <person name="Bunk B."/>
            <person name="Jeske O."/>
            <person name="Meyerdierks A."/>
            <person name="Storesund J.E."/>
            <person name="Kallscheuer N."/>
            <person name="Luecker S."/>
            <person name="Lage O.M."/>
            <person name="Pohl T."/>
            <person name="Merkel B.J."/>
            <person name="Hornburger P."/>
            <person name="Mueller R.-W."/>
            <person name="Bruemmer F."/>
            <person name="Labrenz M."/>
            <person name="Spormann A.M."/>
            <person name="Op den Camp H."/>
            <person name="Overmann J."/>
            <person name="Amann R."/>
            <person name="Jetten M.S.M."/>
            <person name="Mascher T."/>
            <person name="Medema M.H."/>
            <person name="Devos D.P."/>
            <person name="Kaster A.-K."/>
            <person name="Ovreas L."/>
            <person name="Rohde M."/>
            <person name="Galperin M.Y."/>
            <person name="Jogler C."/>
        </authorList>
    </citation>
    <scope>NUCLEOTIDE SEQUENCE [LARGE SCALE GENOMIC DNA]</scope>
    <source>
        <strain evidence="9 10">ElP</strain>
    </source>
</reference>
<dbReference type="SUPFAM" id="SSF53187">
    <property type="entry name" value="Zn-dependent exopeptidases"/>
    <property type="match status" value="1"/>
</dbReference>
<dbReference type="InterPro" id="IPR036264">
    <property type="entry name" value="Bact_exopeptidase_dim_dom"/>
</dbReference>
<keyword evidence="5 9" id="KW-0378">Hydrolase</keyword>
<evidence type="ECO:0000256" key="1">
    <source>
        <dbReference type="ARBA" id="ARBA00001941"/>
    </source>
</evidence>
<dbReference type="InterPro" id="IPR002933">
    <property type="entry name" value="Peptidase_M20"/>
</dbReference>
<evidence type="ECO:0000256" key="5">
    <source>
        <dbReference type="ARBA" id="ARBA00022801"/>
    </source>
</evidence>
<evidence type="ECO:0000256" key="2">
    <source>
        <dbReference type="ARBA" id="ARBA00001947"/>
    </source>
</evidence>
<dbReference type="NCBIfam" id="TIGR01910">
    <property type="entry name" value="DapE-ArgE"/>
    <property type="match status" value="1"/>
</dbReference>
<name>A0A518H6W6_9BACT</name>
<dbReference type="SUPFAM" id="SSF55031">
    <property type="entry name" value="Bacterial exopeptidase dimerisation domain"/>
    <property type="match status" value="1"/>
</dbReference>
<evidence type="ECO:0000259" key="8">
    <source>
        <dbReference type="Pfam" id="PF07687"/>
    </source>
</evidence>
<dbReference type="EC" id="3.5.1.-" evidence="9"/>
<sequence length="423" mass="44900">MDAISTREADALAGIDLPRLVRFLADFVRIPSITGSVDEVRAQRLVADELAGLGLGVDLWPIDLDALKADPEFPGLEAPRSEAWGLVGSLPGEDGPTLILNGHVDVVPPGDPGQWTVGDPFSGRVEGGKVFGRGTCDMKGGLACALFALRTVREAGITLRGSVQVQSVVGEEDGGLGTFATLRRGHRGDAAIIPEPTSLAIVPANAGALTFRLTVPGRSAHASMRKSGVSAIDAFWPIWRALSDLEARINADPDPLMARFDPPYPLSLGVFRAGDWPSSVPDRLVAEGRLGVALGQSPEQARRMFESAIADACEADPWLRDHPVVIDWFGGQFAAGRTDPAEPIVGLVRSAHRDLLGSPPDLHGAPYGSDLRHLVNLGGIPTLQYGPGDIRLAHAPDEHVEVDALLKATRTLTLVILRFCGVR</sequence>
<dbReference type="Gene3D" id="3.40.630.10">
    <property type="entry name" value="Zn peptidases"/>
    <property type="match status" value="1"/>
</dbReference>
<dbReference type="EMBL" id="CP036426">
    <property type="protein sequence ID" value="QDV36585.1"/>
    <property type="molecule type" value="Genomic_DNA"/>
</dbReference>